<proteinExistence type="predicted"/>
<dbReference type="Proteomes" id="UP000319432">
    <property type="component" value="Plasmid p1821L01"/>
</dbReference>
<name>A0A518V1V1_BRELA</name>
<protein>
    <submittedName>
        <fullName evidence="1">Uncharacterized protein</fullName>
    </submittedName>
</protein>
<gene>
    <name evidence="1" type="ORF">EEL30_00355</name>
</gene>
<evidence type="ECO:0000313" key="2">
    <source>
        <dbReference type="Proteomes" id="UP000319432"/>
    </source>
</evidence>
<keyword evidence="1" id="KW-0614">Plasmid</keyword>
<accession>A0A518V1V1</accession>
<organism evidence="1 2">
    <name type="scientific">Brevibacillus laterosporus</name>
    <name type="common">Bacillus laterosporus</name>
    <dbReference type="NCBI Taxonomy" id="1465"/>
    <lineage>
        <taxon>Bacteria</taxon>
        <taxon>Bacillati</taxon>
        <taxon>Bacillota</taxon>
        <taxon>Bacilli</taxon>
        <taxon>Bacillales</taxon>
        <taxon>Paenibacillaceae</taxon>
        <taxon>Brevibacillus</taxon>
    </lineage>
</organism>
<reference evidence="1 2" key="1">
    <citation type="submission" date="2018-11" db="EMBL/GenBank/DDBJ databases">
        <title>Phylogenetic determinants of toxin gene distribution in genomes of Brevibacillus laterosporus.</title>
        <authorList>
            <person name="Glare T.R."/>
            <person name="Durrant A."/>
            <person name="Berry C."/>
            <person name="Palma L."/>
            <person name="Ormskirk M."/>
            <person name="Cox M.O."/>
        </authorList>
    </citation>
    <scope>NUCLEOTIDE SEQUENCE [LARGE SCALE GENOMIC DNA]</scope>
    <source>
        <strain evidence="1 2">1821L</strain>
        <plasmid evidence="1 2">p1821L01</plasmid>
    </source>
</reference>
<dbReference type="EMBL" id="CP033461">
    <property type="protein sequence ID" value="QDX90969.1"/>
    <property type="molecule type" value="Genomic_DNA"/>
</dbReference>
<sequence>MSDSKKKIVDLHSVAREYKPDSLEKRLRNFDEKIKRQDKSIIDRVNNILKDKKGQKKTENS</sequence>
<evidence type="ECO:0000313" key="1">
    <source>
        <dbReference type="EMBL" id="QDX90969.1"/>
    </source>
</evidence>
<keyword evidence="2" id="KW-1185">Reference proteome</keyword>
<dbReference type="AlphaFoldDB" id="A0A518V1V1"/>
<geneLocation type="plasmid" evidence="1 2">
    <name>p1821L01</name>
</geneLocation>